<keyword evidence="2" id="KW-0808">Transferase</keyword>
<dbReference type="PIRSF" id="PIRSF000429">
    <property type="entry name" value="Ac-CoA_Ac_transf"/>
    <property type="match status" value="1"/>
</dbReference>
<dbReference type="AlphaFoldDB" id="A0A381S9N7"/>
<dbReference type="InterPro" id="IPR002155">
    <property type="entry name" value="Thiolase"/>
</dbReference>
<dbReference type="EMBL" id="UINC01002776">
    <property type="protein sequence ID" value="SVA00194.1"/>
    <property type="molecule type" value="Genomic_DNA"/>
</dbReference>
<organism evidence="6">
    <name type="scientific">marine metagenome</name>
    <dbReference type="NCBI Taxonomy" id="408172"/>
    <lineage>
        <taxon>unclassified sequences</taxon>
        <taxon>metagenomes</taxon>
        <taxon>ecological metagenomes</taxon>
    </lineage>
</organism>
<evidence type="ECO:0000259" key="4">
    <source>
        <dbReference type="Pfam" id="PF00108"/>
    </source>
</evidence>
<dbReference type="GO" id="GO:0016747">
    <property type="term" value="F:acyltransferase activity, transferring groups other than amino-acyl groups"/>
    <property type="evidence" value="ECO:0007669"/>
    <property type="project" value="InterPro"/>
</dbReference>
<comment type="similarity">
    <text evidence="1">Belongs to the thiolase-like superfamily. Thiolase family.</text>
</comment>
<dbReference type="InterPro" id="IPR020617">
    <property type="entry name" value="Thiolase_C"/>
</dbReference>
<dbReference type="InterPro" id="IPR020610">
    <property type="entry name" value="Thiolase_AS"/>
</dbReference>
<feature type="domain" description="Thiolase N-terminal" evidence="4">
    <location>
        <begin position="5"/>
        <end position="259"/>
    </location>
</feature>
<evidence type="ECO:0000313" key="6">
    <source>
        <dbReference type="EMBL" id="SVA00194.1"/>
    </source>
</evidence>
<evidence type="ECO:0008006" key="7">
    <source>
        <dbReference type="Google" id="ProtNLM"/>
    </source>
</evidence>
<sequence>MAEAVIVEALRTPIGRGREGTGDLSGFHATQLLGTLQRGIVDRAALEPAEVEQIIGGCVTQAGEQASNVTRHAWLTAGDDYTTAATTVDTQCGSGQQANNLIHALITSGTIDVGLACGVELMSHVGLGSNVLNGPGSSKPDDFPWDSPNQFEAAERIATNRGITREEVDSWGLRSQQRAAQALREGRYEREILPVDAPILDEHGARTGENRRVVADQGIRESNAEGLARLEPVLADGVHTAGNSSQISDGAAGLLWMTAERAAAHGLSPRARMVANVVVGTDPYYLLDGPVDATARLLTKSGMQLSDIDLFECNEAFAAVVLSWLGQYPEIDPERVNVNGGAIALGHPVGATGSRLLVTALHELERRDASTAMVTMCCGGAIGTATVIERI</sequence>
<dbReference type="Gene3D" id="3.40.47.10">
    <property type="match status" value="2"/>
</dbReference>
<keyword evidence="3" id="KW-0012">Acyltransferase</keyword>
<evidence type="ECO:0000256" key="1">
    <source>
        <dbReference type="ARBA" id="ARBA00010982"/>
    </source>
</evidence>
<feature type="domain" description="Thiolase C-terminal" evidence="5">
    <location>
        <begin position="268"/>
        <end position="390"/>
    </location>
</feature>
<reference evidence="6" key="1">
    <citation type="submission" date="2018-05" db="EMBL/GenBank/DDBJ databases">
        <authorList>
            <person name="Lanie J.A."/>
            <person name="Ng W.-L."/>
            <person name="Kazmierczak K.M."/>
            <person name="Andrzejewski T.M."/>
            <person name="Davidsen T.M."/>
            <person name="Wayne K.J."/>
            <person name="Tettelin H."/>
            <person name="Glass J.I."/>
            <person name="Rusch D."/>
            <person name="Podicherti R."/>
            <person name="Tsui H.-C.T."/>
            <person name="Winkler M.E."/>
        </authorList>
    </citation>
    <scope>NUCLEOTIDE SEQUENCE</scope>
</reference>
<dbReference type="InterPro" id="IPR020613">
    <property type="entry name" value="Thiolase_CS"/>
</dbReference>
<accession>A0A381S9N7</accession>
<dbReference type="PROSITE" id="PS00737">
    <property type="entry name" value="THIOLASE_2"/>
    <property type="match status" value="1"/>
</dbReference>
<dbReference type="PANTHER" id="PTHR43365:SF1">
    <property type="entry name" value="ACETYL-COA C-ACYLTRANSFERASE"/>
    <property type="match status" value="1"/>
</dbReference>
<proteinExistence type="inferred from homology"/>
<name>A0A381S9N7_9ZZZZ</name>
<evidence type="ECO:0000259" key="5">
    <source>
        <dbReference type="Pfam" id="PF02803"/>
    </source>
</evidence>
<dbReference type="NCBIfam" id="TIGR01930">
    <property type="entry name" value="AcCoA-C-Actrans"/>
    <property type="match status" value="1"/>
</dbReference>
<dbReference type="Pfam" id="PF02803">
    <property type="entry name" value="Thiolase_C"/>
    <property type="match status" value="1"/>
</dbReference>
<evidence type="ECO:0000256" key="2">
    <source>
        <dbReference type="ARBA" id="ARBA00022679"/>
    </source>
</evidence>
<evidence type="ECO:0000256" key="3">
    <source>
        <dbReference type="ARBA" id="ARBA00023315"/>
    </source>
</evidence>
<dbReference type="CDD" id="cd00751">
    <property type="entry name" value="thiolase"/>
    <property type="match status" value="1"/>
</dbReference>
<dbReference type="PROSITE" id="PS00099">
    <property type="entry name" value="THIOLASE_3"/>
    <property type="match status" value="1"/>
</dbReference>
<dbReference type="SUPFAM" id="SSF53901">
    <property type="entry name" value="Thiolase-like"/>
    <property type="match status" value="2"/>
</dbReference>
<dbReference type="PANTHER" id="PTHR43365">
    <property type="entry name" value="BLR7806 PROTEIN"/>
    <property type="match status" value="1"/>
</dbReference>
<dbReference type="InterPro" id="IPR016039">
    <property type="entry name" value="Thiolase-like"/>
</dbReference>
<dbReference type="Pfam" id="PF00108">
    <property type="entry name" value="Thiolase_N"/>
    <property type="match status" value="1"/>
</dbReference>
<dbReference type="NCBIfam" id="NF005889">
    <property type="entry name" value="PRK07850.1"/>
    <property type="match status" value="1"/>
</dbReference>
<dbReference type="InterPro" id="IPR020616">
    <property type="entry name" value="Thiolase_N"/>
</dbReference>
<gene>
    <name evidence="6" type="ORF">METZ01_LOCUS53048</name>
</gene>
<protein>
    <recommendedName>
        <fullName evidence="7">Acetyl-CoA acetyltransferase</fullName>
    </recommendedName>
</protein>